<feature type="compositionally biased region" description="Low complexity" evidence="1">
    <location>
        <begin position="371"/>
        <end position="393"/>
    </location>
</feature>
<dbReference type="OrthoDB" id="376802at2759"/>
<dbReference type="EMBL" id="CVMV01000032">
    <property type="protein sequence ID" value="CRG94932.1"/>
    <property type="molecule type" value="Genomic_DNA"/>
</dbReference>
<evidence type="ECO:0000313" key="2">
    <source>
        <dbReference type="EMBL" id="CRG94932.1"/>
    </source>
</evidence>
<feature type="region of interest" description="Disordered" evidence="1">
    <location>
        <begin position="371"/>
        <end position="399"/>
    </location>
</feature>
<dbReference type="VEuPathDB" id="PlasmoDB:PGAL8A_00233000"/>
<protein>
    <submittedName>
        <fullName evidence="2">Uncharacterized protein</fullName>
    </submittedName>
</protein>
<evidence type="ECO:0000256" key="1">
    <source>
        <dbReference type="SAM" id="MobiDB-lite"/>
    </source>
</evidence>
<evidence type="ECO:0000313" key="3">
    <source>
        <dbReference type="Proteomes" id="UP000220797"/>
    </source>
</evidence>
<dbReference type="RefSeq" id="XP_028527746.1">
    <property type="nucleotide sequence ID" value="XM_028671055.1"/>
</dbReference>
<proteinExistence type="predicted"/>
<sequence length="819" mass="97107">MASRQNDKLKIETGKTKQLIENFLYSKKINYIEKKKPLDIFQKNTNDIIKNSNKNILFNLKNTEADSKVNALYKLNKEAFYANKIKYNSNLQIKKYTLKEILLKEKSNKYSNILKKKFLDEIIKKKIVAKNNKKSIDNISFKLNIDNSKKGVKKFYKIKNPNNPFFKGEKSVSYITEGINNTNNIDRKKLQQNIKEDAKIYCCTYFKELIKSRHTNIIKLEYHLKNIDKSQKNLKEVNIYYGTMDNNNDYCSNISEVISNNKNKSNNIYANNSYNYDNDKEKITKNSASVEKIIKYNDEELKKKFYKREDNDKTSIVNFSEKYYENMSSKYNKNNVSINISNNYNDKNNSNNNTKSNKKLVYNNNSNININNINNNNNNNNNNIINGNESNSNDMNSLKTKNDLEENKWIEIEKTYHFWDALKNNFRNVFLIKSDDNKENNDDDLKINENNNYENKEKNNTIISKKEKKKGNYKKCFPLSIDSYVKCLNFLSVDRILECEILNKLTSYVINNRINVFTHIKKLNLDEKWSKLPIYKRQFYLHQMKNVKHIKTSEKIYSGNGIYIHEVAAIIFQNVSNLKTLELLSPEYFMNDNTPRHEPFALCPSVFEKLEKLTIIGCQTLEWLHIFRNCSFPLLKKFEVCYYPLHHDHWFWEFIFDFTTLGLQGLYKMLYTMENLQKLIIGFDVLFDSIEGDLYNPIDSHRNVLQEYSIINNSNQQFNSSYIPPANGNPSRKYKSYRGRLCEEDFSDIFTIAYYISGKCGKLKRIMIKYRNSYDYYDDDIDRDESLNEFFSEAANTASSYYNYVLNWFRFPDERISRD</sequence>
<comment type="caution">
    <text evidence="2">The sequence shown here is derived from an EMBL/GenBank/DDBJ whole genome shotgun (WGS) entry which is preliminary data.</text>
</comment>
<reference evidence="2" key="1">
    <citation type="submission" date="2015-04" db="EMBL/GenBank/DDBJ databases">
        <authorList>
            <consortium name="Pathogen Informatics"/>
        </authorList>
    </citation>
    <scope>NUCLEOTIDE SEQUENCE [LARGE SCALE GENOMIC DNA]</scope>
    <source>
        <strain evidence="2">8A</strain>
    </source>
</reference>
<gene>
    <name evidence="2" type="ORF">PGAL8A_00233000</name>
</gene>
<accession>A0A1J1GR40</accession>
<dbReference type="GeneID" id="39730857"/>
<organism evidence="2 3">
    <name type="scientific">Plasmodium gallinaceum</name>
    <dbReference type="NCBI Taxonomy" id="5849"/>
    <lineage>
        <taxon>Eukaryota</taxon>
        <taxon>Sar</taxon>
        <taxon>Alveolata</taxon>
        <taxon>Apicomplexa</taxon>
        <taxon>Aconoidasida</taxon>
        <taxon>Haemosporida</taxon>
        <taxon>Plasmodiidae</taxon>
        <taxon>Plasmodium</taxon>
        <taxon>Plasmodium (Haemamoeba)</taxon>
    </lineage>
</organism>
<dbReference type="Proteomes" id="UP000220797">
    <property type="component" value="Unassembled WGS sequence"/>
</dbReference>
<keyword evidence="3" id="KW-1185">Reference proteome</keyword>
<dbReference type="AlphaFoldDB" id="A0A1J1GR40"/>
<name>A0A1J1GR40_PLAGA</name>